<keyword evidence="2" id="KW-1185">Reference proteome</keyword>
<sequence>MSEQEPQVITLPHDESEDPNTRRIPQIQFVDPSIRENYEAGLPSREERRENLSNVPTQCSNFAKCGIYVPRGELKVCSRCKNARYCSQECQKVHWRAEHKSQCKPVAGAKPRDLALKLAERALGSSKIMQYLYFHSILTLELLEDRSNATRYAVKVECTTSPADLGAHMRRMLSGLDRDPNAQVCLSYSSISRVPMEEAPERTKKALADARKDWHASPLIGKDTLIVLYFTSGEGGGLDGSVSLPVIITRKELDYMANDPKEIMRSALTGDTVIKMTAPTLKEFVNNEIRMDKDNRLRLRAYPNSA</sequence>
<comment type="caution">
    <text evidence="1">The sequence shown here is derived from an EMBL/GenBank/DDBJ whole genome shotgun (WGS) entry which is preliminary data.</text>
</comment>
<dbReference type="EMBL" id="MU266350">
    <property type="protein sequence ID" value="KAH7928656.1"/>
    <property type="molecule type" value="Genomic_DNA"/>
</dbReference>
<accession>A0ACB8BRT0</accession>
<proteinExistence type="predicted"/>
<organism evidence="1 2">
    <name type="scientific">Leucogyrophana mollusca</name>
    <dbReference type="NCBI Taxonomy" id="85980"/>
    <lineage>
        <taxon>Eukaryota</taxon>
        <taxon>Fungi</taxon>
        <taxon>Dikarya</taxon>
        <taxon>Basidiomycota</taxon>
        <taxon>Agaricomycotina</taxon>
        <taxon>Agaricomycetes</taxon>
        <taxon>Agaricomycetidae</taxon>
        <taxon>Boletales</taxon>
        <taxon>Boletales incertae sedis</taxon>
        <taxon>Leucogyrophana</taxon>
    </lineage>
</organism>
<reference evidence="1" key="1">
    <citation type="journal article" date="2021" name="New Phytol.">
        <title>Evolutionary innovations through gain and loss of genes in the ectomycorrhizal Boletales.</title>
        <authorList>
            <person name="Wu G."/>
            <person name="Miyauchi S."/>
            <person name="Morin E."/>
            <person name="Kuo A."/>
            <person name="Drula E."/>
            <person name="Varga T."/>
            <person name="Kohler A."/>
            <person name="Feng B."/>
            <person name="Cao Y."/>
            <person name="Lipzen A."/>
            <person name="Daum C."/>
            <person name="Hundley H."/>
            <person name="Pangilinan J."/>
            <person name="Johnson J."/>
            <person name="Barry K."/>
            <person name="LaButti K."/>
            <person name="Ng V."/>
            <person name="Ahrendt S."/>
            <person name="Min B."/>
            <person name="Choi I.G."/>
            <person name="Park H."/>
            <person name="Plett J.M."/>
            <person name="Magnuson J."/>
            <person name="Spatafora J.W."/>
            <person name="Nagy L.G."/>
            <person name="Henrissat B."/>
            <person name="Grigoriev I.V."/>
            <person name="Yang Z.L."/>
            <person name="Xu J."/>
            <person name="Martin F.M."/>
        </authorList>
    </citation>
    <scope>NUCLEOTIDE SEQUENCE</scope>
    <source>
        <strain evidence="1">KUC20120723A-06</strain>
    </source>
</reference>
<dbReference type="Proteomes" id="UP000790709">
    <property type="component" value="Unassembled WGS sequence"/>
</dbReference>
<evidence type="ECO:0000313" key="1">
    <source>
        <dbReference type="EMBL" id="KAH7928656.1"/>
    </source>
</evidence>
<name>A0ACB8BRT0_9AGAM</name>
<protein>
    <submittedName>
        <fullName evidence="1">Uncharacterized protein</fullName>
    </submittedName>
</protein>
<evidence type="ECO:0000313" key="2">
    <source>
        <dbReference type="Proteomes" id="UP000790709"/>
    </source>
</evidence>
<gene>
    <name evidence="1" type="ORF">BV22DRAFT_184155</name>
</gene>